<evidence type="ECO:0000313" key="7">
    <source>
        <dbReference type="Proteomes" id="UP000298416"/>
    </source>
</evidence>
<evidence type="ECO:0000313" key="6">
    <source>
        <dbReference type="EMBL" id="KAG6403696.1"/>
    </source>
</evidence>
<feature type="compositionally biased region" description="Acidic residues" evidence="4">
    <location>
        <begin position="91"/>
        <end position="106"/>
    </location>
</feature>
<evidence type="ECO:0000256" key="2">
    <source>
        <dbReference type="ARBA" id="ARBA00025796"/>
    </source>
</evidence>
<comment type="caution">
    <text evidence="6">The sequence shown here is derived from an EMBL/GenBank/DDBJ whole genome shotgun (WGS) entry which is preliminary data.</text>
</comment>
<dbReference type="GO" id="GO:0001763">
    <property type="term" value="P:morphogenesis of a branching structure"/>
    <property type="evidence" value="ECO:0007669"/>
    <property type="project" value="InterPro"/>
</dbReference>
<feature type="signal peptide" evidence="5">
    <location>
        <begin position="1"/>
        <end position="30"/>
    </location>
</feature>
<dbReference type="PANTHER" id="PTHR38366:SF1">
    <property type="entry name" value="PROTEIN TILLER ANGLE CONTROL 1"/>
    <property type="match status" value="1"/>
</dbReference>
<feature type="chain" id="PRO_5036477489" description="Protein TILLER ANGLE CONTROL 1" evidence="5">
    <location>
        <begin position="31"/>
        <end position="259"/>
    </location>
</feature>
<dbReference type="InterPro" id="IPR044989">
    <property type="entry name" value="TAC1"/>
</dbReference>
<name>A0A8X8X148_SALSN</name>
<feature type="region of interest" description="Disordered" evidence="4">
    <location>
        <begin position="91"/>
        <end position="132"/>
    </location>
</feature>
<comment type="similarity">
    <text evidence="2">Belongs to the TAC family.</text>
</comment>
<keyword evidence="1" id="KW-0341">Growth regulation</keyword>
<dbReference type="Proteomes" id="UP000298416">
    <property type="component" value="Unassembled WGS sequence"/>
</dbReference>
<evidence type="ECO:0000256" key="3">
    <source>
        <dbReference type="ARBA" id="ARBA00026138"/>
    </source>
</evidence>
<keyword evidence="7" id="KW-1185">Reference proteome</keyword>
<evidence type="ECO:0000256" key="5">
    <source>
        <dbReference type="SAM" id="SignalP"/>
    </source>
</evidence>
<accession>A0A8X8X148</accession>
<gene>
    <name evidence="6" type="ORF">SASPL_135924</name>
</gene>
<reference evidence="6" key="1">
    <citation type="submission" date="2018-01" db="EMBL/GenBank/DDBJ databases">
        <authorList>
            <person name="Mao J.F."/>
        </authorList>
    </citation>
    <scope>NUCLEOTIDE SEQUENCE</scope>
    <source>
        <strain evidence="6">Huo1</strain>
        <tissue evidence="6">Leaf</tissue>
    </source>
</reference>
<evidence type="ECO:0000256" key="4">
    <source>
        <dbReference type="SAM" id="MobiDB-lite"/>
    </source>
</evidence>
<sequence length="259" mass="29577">MREFQAKDPPRDTWQLLPIALFLFLSTLHCQTENVKKNSDIATTDEQQFVGENECDVVLESWRGGILAIGTFGYDPLKHKNQHLTEAYFSEDVDDDDDDGDNDGDDSSSLIDQRGGNPLALTENVEEEEEDGELEFGFEYVMMKKKERTTLADLFVADCDEDECGIAKSKSHHLLTQKSSRKHTPSFGRTARPIHKLNKLMRRMLTRKIHPELVGPTNPKLQALDNYDYNYNYSYNYANKTRETDDYASLLPTKGALLI</sequence>
<evidence type="ECO:0000256" key="1">
    <source>
        <dbReference type="ARBA" id="ARBA00022604"/>
    </source>
</evidence>
<organism evidence="6">
    <name type="scientific">Salvia splendens</name>
    <name type="common">Scarlet sage</name>
    <dbReference type="NCBI Taxonomy" id="180675"/>
    <lineage>
        <taxon>Eukaryota</taxon>
        <taxon>Viridiplantae</taxon>
        <taxon>Streptophyta</taxon>
        <taxon>Embryophyta</taxon>
        <taxon>Tracheophyta</taxon>
        <taxon>Spermatophyta</taxon>
        <taxon>Magnoliopsida</taxon>
        <taxon>eudicotyledons</taxon>
        <taxon>Gunneridae</taxon>
        <taxon>Pentapetalae</taxon>
        <taxon>asterids</taxon>
        <taxon>lamiids</taxon>
        <taxon>Lamiales</taxon>
        <taxon>Lamiaceae</taxon>
        <taxon>Nepetoideae</taxon>
        <taxon>Mentheae</taxon>
        <taxon>Salviinae</taxon>
        <taxon>Salvia</taxon>
        <taxon>Salvia subgen. Calosphace</taxon>
        <taxon>core Calosphace</taxon>
    </lineage>
</organism>
<reference evidence="6" key="2">
    <citation type="submission" date="2020-08" db="EMBL/GenBank/DDBJ databases">
        <title>Plant Genome Project.</title>
        <authorList>
            <person name="Zhang R.-G."/>
        </authorList>
    </citation>
    <scope>NUCLEOTIDE SEQUENCE</scope>
    <source>
        <strain evidence="6">Huo1</strain>
        <tissue evidence="6">Leaf</tissue>
    </source>
</reference>
<protein>
    <recommendedName>
        <fullName evidence="3">Protein TILLER ANGLE CONTROL 1</fullName>
    </recommendedName>
</protein>
<dbReference type="PANTHER" id="PTHR38366">
    <property type="entry name" value="NAD-DEPENDENT PROTEIN DEACETYLASE HST1-LIKE PROTEIN"/>
    <property type="match status" value="1"/>
</dbReference>
<proteinExistence type="inferred from homology"/>
<dbReference type="EMBL" id="PNBA02000013">
    <property type="protein sequence ID" value="KAG6403696.1"/>
    <property type="molecule type" value="Genomic_DNA"/>
</dbReference>
<keyword evidence="5" id="KW-0732">Signal</keyword>
<dbReference type="AlphaFoldDB" id="A0A8X8X148"/>